<feature type="region of interest" description="Disordered" evidence="5">
    <location>
        <begin position="464"/>
        <end position="493"/>
    </location>
</feature>
<evidence type="ECO:0000256" key="2">
    <source>
        <dbReference type="ARBA" id="ARBA00022771"/>
    </source>
</evidence>
<feature type="domain" description="MYND-type" evidence="6">
    <location>
        <begin position="73"/>
        <end position="118"/>
    </location>
</feature>
<keyword evidence="3" id="KW-0862">Zinc</keyword>
<dbReference type="SUPFAM" id="SSF144232">
    <property type="entry name" value="HIT/MYND zinc finger-like"/>
    <property type="match status" value="1"/>
</dbReference>
<keyword evidence="8" id="KW-1185">Reference proteome</keyword>
<dbReference type="Pfam" id="PF01753">
    <property type="entry name" value="zf-MYND"/>
    <property type="match status" value="1"/>
</dbReference>
<dbReference type="PROSITE" id="PS50865">
    <property type="entry name" value="ZF_MYND_2"/>
    <property type="match status" value="1"/>
</dbReference>
<sequence>MATQVNTTQDSENSTVITDEQAWQYFSPFLTVGLVKAHELHALLKAPLRQRGERLQLLFDETIQKREAMRRICAECGRREGDKGVDKLKVCGKCANIWYCSRDCQLANFHSGEHKKACTSLKIARICRENQMKRAEMKEDWIRTYLMGLEGHTKIQWPEGQIPEGWSEFFAARQLGHQVSANSNSGMCLSELLHEGLTVAMAAKRFGLLGGRGGREGHGGDHGRHRRPFRLHILGATETQEIQRLPLSMGELGALLCPFYFEGLEVSVFGPQVMTPTAFRVSLAEGKETARDITVWKSNLLYHNWVLSHEGSKEAPPDLVVALNSGLHTGGEIWRGGGGRKVEGKRQKKHSEWWRLSLSQPPPTAMPPVLDIISPMHSALSFFSVQRHASLRVFPSVVTPPGLRRRSSPRGRLHVATHPYLPGRVRDPISAYHVRRGGREEDPGDAGVVRRVRCMGPRLEPHAVAGLGGNGGTGLATVRPPGRGWAHGRRGRRAGRSIATLGIDVV</sequence>
<dbReference type="PROSITE" id="PS01360">
    <property type="entry name" value="ZF_MYND_1"/>
    <property type="match status" value="1"/>
</dbReference>
<protein>
    <submittedName>
        <fullName evidence="7">Zinc finger mynd domain-containing protein 17</fullName>
    </submittedName>
</protein>
<dbReference type="Proteomes" id="UP000019335">
    <property type="component" value="Chromosome 5"/>
</dbReference>
<dbReference type="EMBL" id="AZIL01000327">
    <property type="protein sequence ID" value="EWM28376.1"/>
    <property type="molecule type" value="Genomic_DNA"/>
</dbReference>
<name>W7U697_9STRA</name>
<dbReference type="AlphaFoldDB" id="W7U697"/>
<evidence type="ECO:0000256" key="3">
    <source>
        <dbReference type="ARBA" id="ARBA00022833"/>
    </source>
</evidence>
<organism evidence="7 8">
    <name type="scientific">Nannochloropsis gaditana</name>
    <dbReference type="NCBI Taxonomy" id="72520"/>
    <lineage>
        <taxon>Eukaryota</taxon>
        <taxon>Sar</taxon>
        <taxon>Stramenopiles</taxon>
        <taxon>Ochrophyta</taxon>
        <taxon>Eustigmatophyceae</taxon>
        <taxon>Eustigmatales</taxon>
        <taxon>Monodopsidaceae</taxon>
        <taxon>Nannochloropsis</taxon>
    </lineage>
</organism>
<comment type="caution">
    <text evidence="7">The sequence shown here is derived from an EMBL/GenBank/DDBJ whole genome shotgun (WGS) entry which is preliminary data.</text>
</comment>
<proteinExistence type="predicted"/>
<dbReference type="PANTHER" id="PTHR46920">
    <property type="match status" value="1"/>
</dbReference>
<feature type="compositionally biased region" description="Low complexity" evidence="5">
    <location>
        <begin position="475"/>
        <end position="484"/>
    </location>
</feature>
<dbReference type="Pfam" id="PF20179">
    <property type="entry name" value="MSS51_C"/>
    <property type="match status" value="1"/>
</dbReference>
<evidence type="ECO:0000256" key="5">
    <source>
        <dbReference type="SAM" id="MobiDB-lite"/>
    </source>
</evidence>
<keyword evidence="1" id="KW-0479">Metal-binding</keyword>
<evidence type="ECO:0000256" key="1">
    <source>
        <dbReference type="ARBA" id="ARBA00022723"/>
    </source>
</evidence>
<dbReference type="PANTHER" id="PTHR46920:SF1">
    <property type="entry name" value="PROTEIN MSS51 HOMOLOG, MITOCHONDRIAL-RELATED"/>
    <property type="match status" value="1"/>
</dbReference>
<dbReference type="OrthoDB" id="46564at2759"/>
<evidence type="ECO:0000259" key="6">
    <source>
        <dbReference type="PROSITE" id="PS50865"/>
    </source>
</evidence>
<dbReference type="GO" id="GO:0008270">
    <property type="term" value="F:zinc ion binding"/>
    <property type="evidence" value="ECO:0007669"/>
    <property type="project" value="UniProtKB-KW"/>
</dbReference>
<evidence type="ECO:0000256" key="4">
    <source>
        <dbReference type="PROSITE-ProRule" id="PRU00134"/>
    </source>
</evidence>
<dbReference type="InterPro" id="IPR052839">
    <property type="entry name" value="Mito_gene_expr_regulator"/>
</dbReference>
<gene>
    <name evidence="7" type="ORF">Naga_100616g2</name>
</gene>
<dbReference type="InterPro" id="IPR046824">
    <property type="entry name" value="Mss51-like_C"/>
</dbReference>
<keyword evidence="2 4" id="KW-0863">Zinc-finger</keyword>
<dbReference type="Gene3D" id="6.10.140.2220">
    <property type="match status" value="1"/>
</dbReference>
<dbReference type="InterPro" id="IPR002893">
    <property type="entry name" value="Znf_MYND"/>
</dbReference>
<evidence type="ECO:0000313" key="8">
    <source>
        <dbReference type="Proteomes" id="UP000019335"/>
    </source>
</evidence>
<evidence type="ECO:0000313" key="7">
    <source>
        <dbReference type="EMBL" id="EWM28376.1"/>
    </source>
</evidence>
<accession>W7U697</accession>
<reference evidence="7 8" key="1">
    <citation type="journal article" date="2014" name="Mol. Plant">
        <title>Chromosome Scale Genome Assembly and Transcriptome Profiling of Nannochloropsis gaditana in Nitrogen Depletion.</title>
        <authorList>
            <person name="Corteggiani Carpinelli E."/>
            <person name="Telatin A."/>
            <person name="Vitulo N."/>
            <person name="Forcato C."/>
            <person name="D'Angelo M."/>
            <person name="Schiavon R."/>
            <person name="Vezzi A."/>
            <person name="Giacometti G.M."/>
            <person name="Morosinotto T."/>
            <person name="Valle G."/>
        </authorList>
    </citation>
    <scope>NUCLEOTIDE SEQUENCE [LARGE SCALE GENOMIC DNA]</scope>
    <source>
        <strain evidence="7 8">B-31</strain>
    </source>
</reference>